<gene>
    <name evidence="8" type="ORF">HC757_07945</name>
</gene>
<evidence type="ECO:0000313" key="8">
    <source>
        <dbReference type="EMBL" id="NMH65103.1"/>
    </source>
</evidence>
<dbReference type="PROSITE" id="PS50850">
    <property type="entry name" value="MFS"/>
    <property type="match status" value="1"/>
</dbReference>
<sequence>MNKNLILLWQGQLVSQLGMQAYSIAMMFWLMENTGSSVLMGFILTLSILPNIFFGPIAGVIADRFSRKNIIIVTDLTRGVAVLILSIMIFCEFGSQFFIVMLFATVSVINGISRAFFQPAIDAFIPDLVATEQLSKTVAFFQSSTQCSAIVGQAMGGLLYRALGAPILLFIDAISYFISAFSESFIKSDFKKRKSISGITNKYKQHKVDLAEGLRYVKSCKGMYQTMFFASSINFFIAPIMLLLPFYVTEQLLEEAQWYGFLLAAMAIGSVLGYWISATINVQGNRKTIVMFVSMILFSCSLMLLSQSVSSKIALFSLFMSGLSLGVFNLQATTLFQNNTPTELRGRVMSLLMTISGGLLPLGLMVGGGLGAVTHNNTQFIFGFCALGIAIITILSSLNSKMRSYILNPASEWLRPQPFS</sequence>
<dbReference type="InterPro" id="IPR011701">
    <property type="entry name" value="MFS"/>
</dbReference>
<comment type="subcellular location">
    <subcellularLocation>
        <location evidence="1">Cell membrane</location>
        <topology evidence="1">Multi-pass membrane protein</topology>
    </subcellularLocation>
</comment>
<dbReference type="PANTHER" id="PTHR23513">
    <property type="entry name" value="INTEGRAL MEMBRANE EFFLUX PROTEIN-RELATED"/>
    <property type="match status" value="1"/>
</dbReference>
<feature type="domain" description="Major facilitator superfamily (MFS) profile" evidence="7">
    <location>
        <begin position="168"/>
        <end position="420"/>
    </location>
</feature>
<evidence type="ECO:0000256" key="1">
    <source>
        <dbReference type="ARBA" id="ARBA00004651"/>
    </source>
</evidence>
<feature type="transmembrane region" description="Helical" evidence="6">
    <location>
        <begin position="379"/>
        <end position="398"/>
    </location>
</feature>
<dbReference type="SUPFAM" id="SSF103473">
    <property type="entry name" value="MFS general substrate transporter"/>
    <property type="match status" value="1"/>
</dbReference>
<dbReference type="GO" id="GO:0005886">
    <property type="term" value="C:plasma membrane"/>
    <property type="evidence" value="ECO:0007669"/>
    <property type="project" value="UniProtKB-SubCell"/>
</dbReference>
<evidence type="ECO:0000256" key="3">
    <source>
        <dbReference type="ARBA" id="ARBA00022692"/>
    </source>
</evidence>
<keyword evidence="4 6" id="KW-1133">Transmembrane helix</keyword>
<organism evidence="8 9">
    <name type="scientific">Shewanella salipaludis</name>
    <dbReference type="NCBI Taxonomy" id="2723052"/>
    <lineage>
        <taxon>Bacteria</taxon>
        <taxon>Pseudomonadati</taxon>
        <taxon>Pseudomonadota</taxon>
        <taxon>Gammaproteobacteria</taxon>
        <taxon>Alteromonadales</taxon>
        <taxon>Shewanellaceae</taxon>
        <taxon>Shewanella</taxon>
    </lineage>
</organism>
<reference evidence="8" key="1">
    <citation type="submission" date="2020-04" db="EMBL/GenBank/DDBJ databases">
        <title>Description of Shewanella salipaludis sp. nov., isolated from a salt marsh.</title>
        <authorList>
            <person name="Park S."/>
            <person name="Yoon J.-H."/>
        </authorList>
    </citation>
    <scope>NUCLEOTIDE SEQUENCE</scope>
    <source>
        <strain evidence="8">SHSM-M6</strain>
    </source>
</reference>
<keyword evidence="2" id="KW-1003">Cell membrane</keyword>
<feature type="transmembrane region" description="Helical" evidence="6">
    <location>
        <begin position="12"/>
        <end position="31"/>
    </location>
</feature>
<evidence type="ECO:0000256" key="5">
    <source>
        <dbReference type="ARBA" id="ARBA00023136"/>
    </source>
</evidence>
<dbReference type="AlphaFoldDB" id="A0A972FRZ2"/>
<feature type="transmembrane region" description="Helical" evidence="6">
    <location>
        <begin position="166"/>
        <end position="186"/>
    </location>
</feature>
<comment type="caution">
    <text evidence="8">The sequence shown here is derived from an EMBL/GenBank/DDBJ whole genome shotgun (WGS) entry which is preliminary data.</text>
</comment>
<evidence type="ECO:0000256" key="2">
    <source>
        <dbReference type="ARBA" id="ARBA00022475"/>
    </source>
</evidence>
<feature type="transmembrane region" description="Helical" evidence="6">
    <location>
        <begin position="288"/>
        <end position="307"/>
    </location>
</feature>
<keyword evidence="3 6" id="KW-0812">Transmembrane</keyword>
<evidence type="ECO:0000313" key="9">
    <source>
        <dbReference type="Proteomes" id="UP000737113"/>
    </source>
</evidence>
<dbReference type="EMBL" id="JAAXYH010000004">
    <property type="protein sequence ID" value="NMH65103.1"/>
    <property type="molecule type" value="Genomic_DNA"/>
</dbReference>
<evidence type="ECO:0000259" key="7">
    <source>
        <dbReference type="PROSITE" id="PS50850"/>
    </source>
</evidence>
<dbReference type="PANTHER" id="PTHR23513:SF6">
    <property type="entry name" value="MAJOR FACILITATOR SUPERFAMILY ASSOCIATED DOMAIN-CONTAINING PROTEIN"/>
    <property type="match status" value="1"/>
</dbReference>
<feature type="transmembrane region" description="Helical" evidence="6">
    <location>
        <begin position="348"/>
        <end position="373"/>
    </location>
</feature>
<name>A0A972FRZ2_9GAMM</name>
<accession>A0A972FRZ2</accession>
<dbReference type="RefSeq" id="WP_169563789.1">
    <property type="nucleotide sequence ID" value="NZ_JAAXYH010000004.1"/>
</dbReference>
<evidence type="ECO:0000256" key="6">
    <source>
        <dbReference type="SAM" id="Phobius"/>
    </source>
</evidence>
<dbReference type="Proteomes" id="UP000737113">
    <property type="component" value="Unassembled WGS sequence"/>
</dbReference>
<dbReference type="Gene3D" id="1.20.1250.20">
    <property type="entry name" value="MFS general substrate transporter like domains"/>
    <property type="match status" value="1"/>
</dbReference>
<evidence type="ECO:0000256" key="4">
    <source>
        <dbReference type="ARBA" id="ARBA00022989"/>
    </source>
</evidence>
<feature type="transmembrane region" description="Helical" evidence="6">
    <location>
        <begin position="227"/>
        <end position="246"/>
    </location>
</feature>
<dbReference type="GO" id="GO:0022857">
    <property type="term" value="F:transmembrane transporter activity"/>
    <property type="evidence" value="ECO:0007669"/>
    <property type="project" value="InterPro"/>
</dbReference>
<keyword evidence="9" id="KW-1185">Reference proteome</keyword>
<feature type="transmembrane region" description="Helical" evidence="6">
    <location>
        <begin position="258"/>
        <end position="276"/>
    </location>
</feature>
<dbReference type="InterPro" id="IPR020846">
    <property type="entry name" value="MFS_dom"/>
</dbReference>
<proteinExistence type="predicted"/>
<protein>
    <submittedName>
        <fullName evidence="8">MFS transporter</fullName>
    </submittedName>
</protein>
<dbReference type="Pfam" id="PF07690">
    <property type="entry name" value="MFS_1"/>
    <property type="match status" value="1"/>
</dbReference>
<feature type="transmembrane region" description="Helical" evidence="6">
    <location>
        <begin position="313"/>
        <end position="336"/>
    </location>
</feature>
<feature type="transmembrane region" description="Helical" evidence="6">
    <location>
        <begin position="37"/>
        <end position="58"/>
    </location>
</feature>
<dbReference type="InterPro" id="IPR036259">
    <property type="entry name" value="MFS_trans_sf"/>
</dbReference>
<dbReference type="CDD" id="cd06173">
    <property type="entry name" value="MFS_MefA_like"/>
    <property type="match status" value="1"/>
</dbReference>
<keyword evidence="5 6" id="KW-0472">Membrane</keyword>